<organism evidence="2 3">
    <name type="scientific">Meloidogyne enterolobii</name>
    <name type="common">Root-knot nematode worm</name>
    <name type="synonym">Meloidogyne mayaguensis</name>
    <dbReference type="NCBI Taxonomy" id="390850"/>
    <lineage>
        <taxon>Eukaryota</taxon>
        <taxon>Metazoa</taxon>
        <taxon>Ecdysozoa</taxon>
        <taxon>Nematoda</taxon>
        <taxon>Chromadorea</taxon>
        <taxon>Rhabditida</taxon>
        <taxon>Tylenchina</taxon>
        <taxon>Tylenchomorpha</taxon>
        <taxon>Tylenchoidea</taxon>
        <taxon>Meloidogynidae</taxon>
        <taxon>Meloidogyninae</taxon>
        <taxon>Meloidogyne</taxon>
    </lineage>
</organism>
<dbReference type="AlphaFoldDB" id="A0A6V7VKZ7"/>
<protein>
    <submittedName>
        <fullName evidence="2">Uncharacterized protein</fullName>
    </submittedName>
</protein>
<evidence type="ECO:0000256" key="1">
    <source>
        <dbReference type="SAM" id="MobiDB-lite"/>
    </source>
</evidence>
<feature type="region of interest" description="Disordered" evidence="1">
    <location>
        <begin position="1"/>
        <end position="30"/>
    </location>
</feature>
<evidence type="ECO:0000313" key="2">
    <source>
        <dbReference type="EMBL" id="CAD2175068.1"/>
    </source>
</evidence>
<dbReference type="Proteomes" id="UP000580250">
    <property type="component" value="Unassembled WGS sequence"/>
</dbReference>
<gene>
    <name evidence="2" type="ORF">MENT_LOCUS26773</name>
</gene>
<sequence length="55" mass="6293">MLWFKGADEENCERNGGGDGQEDKSGDTQENEDGLRLLIFYLNNLLELKINFTIK</sequence>
<comment type="caution">
    <text evidence="2">The sequence shown here is derived from an EMBL/GenBank/DDBJ whole genome shotgun (WGS) entry which is preliminary data.</text>
</comment>
<dbReference type="EMBL" id="CAJEWN010000247">
    <property type="protein sequence ID" value="CAD2175068.1"/>
    <property type="molecule type" value="Genomic_DNA"/>
</dbReference>
<proteinExistence type="predicted"/>
<reference evidence="2 3" key="1">
    <citation type="submission" date="2020-08" db="EMBL/GenBank/DDBJ databases">
        <authorList>
            <person name="Koutsovoulos G."/>
            <person name="Danchin GJ E."/>
        </authorList>
    </citation>
    <scope>NUCLEOTIDE SEQUENCE [LARGE SCALE GENOMIC DNA]</scope>
</reference>
<name>A0A6V7VKZ7_MELEN</name>
<accession>A0A6V7VKZ7</accession>
<evidence type="ECO:0000313" key="3">
    <source>
        <dbReference type="Proteomes" id="UP000580250"/>
    </source>
</evidence>